<keyword evidence="2" id="KW-1185">Reference proteome</keyword>
<evidence type="ECO:0000313" key="2">
    <source>
        <dbReference type="Proteomes" id="UP000710849"/>
    </source>
</evidence>
<dbReference type="GeneID" id="62153270"/>
<dbReference type="Proteomes" id="UP000710849">
    <property type="component" value="Unassembled WGS sequence"/>
</dbReference>
<sequence length="190" mass="21975">MELWLSKGNIEFKNITVFYLNLNLNIISNQKIIIYGHIDRFVILSYQIYYKLMFKLVTKIILNNIDIKKVRLDNTVLSPSHKIHYYYQIKPYEQSFKSFLQGAAGIDNLSGTASDSILYNYHPILDKPLASYPELSVGQGQLLALYRTLIKAQKAQYTRCKPVVLLNKVTSSLNSITELIIYNIIDNEFI</sequence>
<organism evidence="1 2">
    <name type="scientific">Botrytis byssoidea</name>
    <dbReference type="NCBI Taxonomy" id="139641"/>
    <lineage>
        <taxon>Eukaryota</taxon>
        <taxon>Fungi</taxon>
        <taxon>Dikarya</taxon>
        <taxon>Ascomycota</taxon>
        <taxon>Pezizomycotina</taxon>
        <taxon>Leotiomycetes</taxon>
        <taxon>Helotiales</taxon>
        <taxon>Sclerotiniaceae</taxon>
        <taxon>Botrytis</taxon>
    </lineage>
</organism>
<accession>A0A9P5LYN1</accession>
<protein>
    <submittedName>
        <fullName evidence="1">Uncharacterized protein</fullName>
    </submittedName>
</protein>
<reference evidence="1 2" key="1">
    <citation type="journal article" date="2020" name="Genome Biol. Evol.">
        <title>Comparative genomics of Sclerotiniaceae.</title>
        <authorList>
            <person name="Valero Jimenez C.A."/>
            <person name="Steentjes M."/>
            <person name="Scholten O.E."/>
            <person name="Van Kan J.A.L."/>
        </authorList>
    </citation>
    <scope>NUCLEOTIDE SEQUENCE [LARGE SCALE GENOMIC DNA]</scope>
    <source>
        <strain evidence="1 2">MUCL 94</strain>
    </source>
</reference>
<gene>
    <name evidence="1" type="ORF">EAE97_009682</name>
</gene>
<dbReference type="AlphaFoldDB" id="A0A9P5LYN1"/>
<dbReference type="EMBL" id="RCSW01000023">
    <property type="protein sequence ID" value="KAF7928840.1"/>
    <property type="molecule type" value="Genomic_DNA"/>
</dbReference>
<evidence type="ECO:0000313" key="1">
    <source>
        <dbReference type="EMBL" id="KAF7928840.1"/>
    </source>
</evidence>
<dbReference type="RefSeq" id="XP_038728903.1">
    <property type="nucleotide sequence ID" value="XM_038880197.1"/>
</dbReference>
<proteinExistence type="predicted"/>
<comment type="caution">
    <text evidence="1">The sequence shown here is derived from an EMBL/GenBank/DDBJ whole genome shotgun (WGS) entry which is preliminary data.</text>
</comment>
<name>A0A9P5LYN1_9HELO</name>